<feature type="compositionally biased region" description="Basic and acidic residues" evidence="1">
    <location>
        <begin position="24"/>
        <end position="34"/>
    </location>
</feature>
<dbReference type="InterPro" id="IPR032567">
    <property type="entry name" value="RTL1-rel"/>
</dbReference>
<reference evidence="2" key="2">
    <citation type="submission" date="2016-05" db="EMBL/GenBank/DDBJ databases">
        <title>Comparative analysis highlights variable genome content of wheat rusts and divergence of the mating loci.</title>
        <authorList>
            <person name="Cuomo C.A."/>
            <person name="Bakkeren G."/>
            <person name="Szabo L."/>
            <person name="Khalil H."/>
            <person name="Joly D."/>
            <person name="Goldberg J."/>
            <person name="Young S."/>
            <person name="Zeng Q."/>
            <person name="Fellers J."/>
        </authorList>
    </citation>
    <scope>NUCLEOTIDE SEQUENCE [LARGE SCALE GENOMIC DNA]</scope>
    <source>
        <strain evidence="2">1-1 BBBD Race 1</strain>
    </source>
</reference>
<keyword evidence="4" id="KW-1185">Reference proteome</keyword>
<dbReference type="PANTHER" id="PTHR15503">
    <property type="entry name" value="LDOC1 RELATED"/>
    <property type="match status" value="1"/>
</dbReference>
<dbReference type="PANTHER" id="PTHR15503:SF45">
    <property type="entry name" value="RNA-DIRECTED DNA POLYMERASE HOMOLOG"/>
    <property type="match status" value="1"/>
</dbReference>
<evidence type="ECO:0000313" key="3">
    <source>
        <dbReference type="EnsemblFungi" id="PTTG_29008-t43_1-p1"/>
    </source>
</evidence>
<dbReference type="VEuPathDB" id="FungiDB:PTTG_29008"/>
<dbReference type="EnsemblFungi" id="PTTG_29008-t43_1">
    <property type="protein sequence ID" value="PTTG_29008-t43_1-p1"/>
    <property type="gene ID" value="PTTG_29008"/>
</dbReference>
<feature type="compositionally biased region" description="Gly residues" evidence="1">
    <location>
        <begin position="12"/>
        <end position="22"/>
    </location>
</feature>
<dbReference type="AlphaFoldDB" id="A0A180G741"/>
<evidence type="ECO:0000313" key="2">
    <source>
        <dbReference type="EMBL" id="OAV88517.1"/>
    </source>
</evidence>
<evidence type="ECO:0000256" key="1">
    <source>
        <dbReference type="SAM" id="MobiDB-lite"/>
    </source>
</evidence>
<feature type="region of interest" description="Disordered" evidence="1">
    <location>
        <begin position="1"/>
        <end position="39"/>
    </location>
</feature>
<gene>
    <name evidence="2" type="ORF">PTTG_29008</name>
</gene>
<reference evidence="2" key="1">
    <citation type="submission" date="2009-11" db="EMBL/GenBank/DDBJ databases">
        <authorList>
            <consortium name="The Broad Institute Genome Sequencing Platform"/>
            <person name="Ward D."/>
            <person name="Feldgarden M."/>
            <person name="Earl A."/>
            <person name="Young S.K."/>
            <person name="Zeng Q."/>
            <person name="Koehrsen M."/>
            <person name="Alvarado L."/>
            <person name="Berlin A."/>
            <person name="Bochicchio J."/>
            <person name="Borenstein D."/>
            <person name="Chapman S.B."/>
            <person name="Chen Z."/>
            <person name="Engels R."/>
            <person name="Freedman E."/>
            <person name="Gellesch M."/>
            <person name="Goldberg J."/>
            <person name="Griggs A."/>
            <person name="Gujja S."/>
            <person name="Heilman E."/>
            <person name="Heiman D."/>
            <person name="Hepburn T."/>
            <person name="Howarth C."/>
            <person name="Jen D."/>
            <person name="Larson L."/>
            <person name="Lewis B."/>
            <person name="Mehta T."/>
            <person name="Park D."/>
            <person name="Pearson M."/>
            <person name="Roberts A."/>
            <person name="Saif S."/>
            <person name="Shea T."/>
            <person name="Shenoy N."/>
            <person name="Sisk P."/>
            <person name="Stolte C."/>
            <person name="Sykes S."/>
            <person name="Thomson T."/>
            <person name="Walk T."/>
            <person name="White J."/>
            <person name="Yandava C."/>
            <person name="Izard J."/>
            <person name="Baranova O.V."/>
            <person name="Blanton J.M."/>
            <person name="Tanner A.C."/>
            <person name="Dewhirst F.E."/>
            <person name="Haas B."/>
            <person name="Nusbaum C."/>
            <person name="Birren B."/>
        </authorList>
    </citation>
    <scope>NUCLEOTIDE SEQUENCE [LARGE SCALE GENOMIC DNA]</scope>
    <source>
        <strain evidence="2">1-1 BBBD Race 1</strain>
    </source>
</reference>
<protein>
    <recommendedName>
        <fullName evidence="5">Peptidase A2 domain-containing protein</fullName>
    </recommendedName>
</protein>
<feature type="region of interest" description="Disordered" evidence="1">
    <location>
        <begin position="266"/>
        <end position="294"/>
    </location>
</feature>
<dbReference type="EMBL" id="ADAS02000171">
    <property type="protein sequence ID" value="OAV88517.1"/>
    <property type="molecule type" value="Genomic_DNA"/>
</dbReference>
<proteinExistence type="predicted"/>
<dbReference type="SUPFAM" id="SSF50630">
    <property type="entry name" value="Acid proteases"/>
    <property type="match status" value="1"/>
</dbReference>
<feature type="region of interest" description="Disordered" evidence="1">
    <location>
        <begin position="196"/>
        <end position="222"/>
    </location>
</feature>
<feature type="compositionally biased region" description="Basic and acidic residues" evidence="1">
    <location>
        <begin position="272"/>
        <end position="291"/>
    </location>
</feature>
<feature type="compositionally biased region" description="Basic and acidic residues" evidence="1">
    <location>
        <begin position="1"/>
        <end position="11"/>
    </location>
</feature>
<dbReference type="STRING" id="630390.A0A180G741"/>
<dbReference type="CDD" id="cd00303">
    <property type="entry name" value="retropepsin_like"/>
    <property type="match status" value="1"/>
</dbReference>
<accession>A0A180G741</accession>
<reference evidence="3" key="4">
    <citation type="submission" date="2025-05" db="UniProtKB">
        <authorList>
            <consortium name="EnsemblFungi"/>
        </authorList>
    </citation>
    <scope>IDENTIFICATION</scope>
    <source>
        <strain evidence="3">isolate 1-1 / race 1 (BBBD)</strain>
    </source>
</reference>
<evidence type="ECO:0000313" key="4">
    <source>
        <dbReference type="Proteomes" id="UP000005240"/>
    </source>
</evidence>
<sequence length="483" mass="52974">MSEEREGERGGGDANRGVGGRGSPVDHEHRDERRRGKSGGVKKWRCLGVKVVPPPSSRDTVVKVGSCIIVDTNAMDPRLFASLSFSTLQKPQATTPLIDSGATHDVLSEQFATKMDLCLIDSSVGRTISGFDGSKSQSSKEVQLILDTDTNPTTFIITRLKDAYDGILGMPWIKKHGHHIDWRKRQLIPNQTRIAAAEAASSPPPTTSQDGEEPGARQARRIDEGVPTWCGITPPRCLRDLRGRQEHPTEYHRGRPDGFVQAKQNLQRRGGARREACEAKWRGGARPRRDNTPAIWLGTTGKRACPLEHIPQDPSIPRARDILKEIVAAACVASSIPKKTSTDGEEPVWRQARLNDKGGRNLGAITPPQCESGIPPIHQVSIRATGKQAHPLGLDRPATVDAAKALWSTSAQLAAQAKQNEPKKLVEELVPLQYHHHLGMFWKTEAQRLPPRRKYDFRVNLLPGAVPHANVVTAALQKAQQSG</sequence>
<dbReference type="Pfam" id="PF08284">
    <property type="entry name" value="RVP_2"/>
    <property type="match status" value="1"/>
</dbReference>
<reference evidence="3 4" key="3">
    <citation type="journal article" date="2017" name="G3 (Bethesda)">
        <title>Comparative analysis highlights variable genome content of wheat rusts and divergence of the mating loci.</title>
        <authorList>
            <person name="Cuomo C.A."/>
            <person name="Bakkeren G."/>
            <person name="Khalil H.B."/>
            <person name="Panwar V."/>
            <person name="Joly D."/>
            <person name="Linning R."/>
            <person name="Sakthikumar S."/>
            <person name="Song X."/>
            <person name="Adiconis X."/>
            <person name="Fan L."/>
            <person name="Goldberg J.M."/>
            <person name="Levin J.Z."/>
            <person name="Young S."/>
            <person name="Zeng Q."/>
            <person name="Anikster Y."/>
            <person name="Bruce M."/>
            <person name="Wang M."/>
            <person name="Yin C."/>
            <person name="McCallum B."/>
            <person name="Szabo L.J."/>
            <person name="Hulbert S."/>
            <person name="Chen X."/>
            <person name="Fellers J.P."/>
        </authorList>
    </citation>
    <scope>NUCLEOTIDE SEQUENCE</scope>
    <source>
        <strain evidence="3">isolate 1-1 / race 1 (BBBD)</strain>
        <strain evidence="4">Isolate 1-1 / race 1 (BBBD)</strain>
    </source>
</reference>
<dbReference type="Gene3D" id="2.40.70.10">
    <property type="entry name" value="Acid Proteases"/>
    <property type="match status" value="1"/>
</dbReference>
<dbReference type="Proteomes" id="UP000005240">
    <property type="component" value="Unassembled WGS sequence"/>
</dbReference>
<organism evidence="2">
    <name type="scientific">Puccinia triticina (isolate 1-1 / race 1 (BBBD))</name>
    <name type="common">Brown leaf rust fungus</name>
    <dbReference type="NCBI Taxonomy" id="630390"/>
    <lineage>
        <taxon>Eukaryota</taxon>
        <taxon>Fungi</taxon>
        <taxon>Dikarya</taxon>
        <taxon>Basidiomycota</taxon>
        <taxon>Pucciniomycotina</taxon>
        <taxon>Pucciniomycetes</taxon>
        <taxon>Pucciniales</taxon>
        <taxon>Pucciniaceae</taxon>
        <taxon>Puccinia</taxon>
    </lineage>
</organism>
<evidence type="ECO:0008006" key="5">
    <source>
        <dbReference type="Google" id="ProtNLM"/>
    </source>
</evidence>
<name>A0A180G741_PUCT1</name>
<dbReference type="OrthoDB" id="2799149at2759"/>
<dbReference type="InterPro" id="IPR021109">
    <property type="entry name" value="Peptidase_aspartic_dom_sf"/>
</dbReference>